<evidence type="ECO:0000313" key="9">
    <source>
        <dbReference type="EMBL" id="KNG90939.1"/>
    </source>
</evidence>
<evidence type="ECO:0000313" key="10">
    <source>
        <dbReference type="Proteomes" id="UP000037505"/>
    </source>
</evidence>
<feature type="transmembrane region" description="Helical" evidence="7">
    <location>
        <begin position="209"/>
        <end position="232"/>
    </location>
</feature>
<reference evidence="9 10" key="1">
    <citation type="submission" date="2014-06" db="EMBL/GenBank/DDBJ databases">
        <title>The Genome of the Aflatoxigenic Filamentous Fungus Aspergillus nomius.</title>
        <authorList>
            <person name="Moore M.G."/>
            <person name="Shannon B.M."/>
            <person name="Brian M.M."/>
        </authorList>
    </citation>
    <scope>NUCLEOTIDE SEQUENCE [LARGE SCALE GENOMIC DNA]</scope>
    <source>
        <strain evidence="9 10">NRRL 13137</strain>
    </source>
</reference>
<dbReference type="AlphaFoldDB" id="A0A0L1JGQ7"/>
<name>A0A0L1JGQ7_ASPN3</name>
<proteinExistence type="inferred from homology"/>
<sequence length="372" mass="41685">MGWVYNLDKPDPHSEISQVIAVLLVFTIAALLAVALRFYIRIHTKRALWLDDYAALYSAIMTAGYCASSILQTRWGLGLHAEYFPTANVKQFSKIQYAGGPLYSMSLLGFKVSLLASYLRIGGFVKMYRTIIIVAIAAVVVNQIIFTFLFIFPCKPIAMQWDSELTGTCINTLKSYYALAGTSLGFDLVIIALPLPVLWNLQLGKRQKVALCCVFAIGFFVTIIQIIRIFTIARLKTYTDSKPVILWSIVEISLAVRNNRLRPNLRPLLPRLRLHHQLLPPPPHRTRLPPHVGEPPNEPENGLSTLGRDDVPEGMRPYDNSTPHRTMISSSKVSADNDSEEHILGNPQGMFATVGDQERGIHKVMEVTVERN</sequence>
<evidence type="ECO:0000256" key="1">
    <source>
        <dbReference type="ARBA" id="ARBA00004141"/>
    </source>
</evidence>
<evidence type="ECO:0000256" key="2">
    <source>
        <dbReference type="ARBA" id="ARBA00022692"/>
    </source>
</evidence>
<evidence type="ECO:0000256" key="5">
    <source>
        <dbReference type="ARBA" id="ARBA00038359"/>
    </source>
</evidence>
<keyword evidence="4 7" id="KW-0472">Membrane</keyword>
<feature type="transmembrane region" description="Helical" evidence="7">
    <location>
        <begin position="176"/>
        <end position="197"/>
    </location>
</feature>
<keyword evidence="10" id="KW-1185">Reference proteome</keyword>
<dbReference type="PANTHER" id="PTHR33048">
    <property type="entry name" value="PTH11-LIKE INTEGRAL MEMBRANE PROTEIN (AFU_ORTHOLOGUE AFUA_5G11245)"/>
    <property type="match status" value="1"/>
</dbReference>
<organism evidence="9 10">
    <name type="scientific">Aspergillus nomiae NRRL (strain ATCC 15546 / NRRL 13137 / CBS 260.88 / M93)</name>
    <dbReference type="NCBI Taxonomy" id="1509407"/>
    <lineage>
        <taxon>Eukaryota</taxon>
        <taxon>Fungi</taxon>
        <taxon>Dikarya</taxon>
        <taxon>Ascomycota</taxon>
        <taxon>Pezizomycotina</taxon>
        <taxon>Eurotiomycetes</taxon>
        <taxon>Eurotiomycetidae</taxon>
        <taxon>Eurotiales</taxon>
        <taxon>Aspergillaceae</taxon>
        <taxon>Aspergillus</taxon>
        <taxon>Aspergillus subgen. Circumdati</taxon>
    </lineage>
</organism>
<dbReference type="Pfam" id="PF20684">
    <property type="entry name" value="Fung_rhodopsin"/>
    <property type="match status" value="1"/>
</dbReference>
<evidence type="ECO:0000256" key="4">
    <source>
        <dbReference type="ARBA" id="ARBA00023136"/>
    </source>
</evidence>
<feature type="transmembrane region" description="Helical" evidence="7">
    <location>
        <begin position="95"/>
        <end position="119"/>
    </location>
</feature>
<feature type="transmembrane region" description="Helical" evidence="7">
    <location>
        <begin position="131"/>
        <end position="152"/>
    </location>
</feature>
<keyword evidence="2 7" id="KW-0812">Transmembrane</keyword>
<evidence type="ECO:0000256" key="3">
    <source>
        <dbReference type="ARBA" id="ARBA00022989"/>
    </source>
</evidence>
<evidence type="ECO:0000256" key="7">
    <source>
        <dbReference type="SAM" id="Phobius"/>
    </source>
</evidence>
<gene>
    <name evidence="9" type="ORF">ANOM_000679</name>
</gene>
<evidence type="ECO:0000256" key="6">
    <source>
        <dbReference type="SAM" id="MobiDB-lite"/>
    </source>
</evidence>
<dbReference type="RefSeq" id="XP_015411862.1">
    <property type="nucleotide sequence ID" value="XM_015545937.1"/>
</dbReference>
<dbReference type="EMBL" id="JNOM01000007">
    <property type="protein sequence ID" value="KNG90939.1"/>
    <property type="molecule type" value="Genomic_DNA"/>
</dbReference>
<feature type="compositionally biased region" description="Polar residues" evidence="6">
    <location>
        <begin position="319"/>
        <end position="336"/>
    </location>
</feature>
<dbReference type="PANTHER" id="PTHR33048:SF64">
    <property type="entry name" value="INTEGRAL MEMBRANE PROTEIN"/>
    <property type="match status" value="1"/>
</dbReference>
<dbReference type="InterPro" id="IPR049326">
    <property type="entry name" value="Rhodopsin_dom_fungi"/>
</dbReference>
<feature type="domain" description="Rhodopsin" evidence="8">
    <location>
        <begin position="36"/>
        <end position="256"/>
    </location>
</feature>
<comment type="similarity">
    <text evidence="5">Belongs to the SAT4 family.</text>
</comment>
<accession>A0A0L1JGQ7</accession>
<feature type="region of interest" description="Disordered" evidence="6">
    <location>
        <begin position="279"/>
        <end position="343"/>
    </location>
</feature>
<keyword evidence="3 7" id="KW-1133">Transmembrane helix</keyword>
<dbReference type="Proteomes" id="UP000037505">
    <property type="component" value="Unassembled WGS sequence"/>
</dbReference>
<dbReference type="GO" id="GO:0016020">
    <property type="term" value="C:membrane"/>
    <property type="evidence" value="ECO:0007669"/>
    <property type="project" value="UniProtKB-SubCell"/>
</dbReference>
<evidence type="ECO:0000259" key="8">
    <source>
        <dbReference type="Pfam" id="PF20684"/>
    </source>
</evidence>
<comment type="caution">
    <text evidence="9">The sequence shown here is derived from an EMBL/GenBank/DDBJ whole genome shotgun (WGS) entry which is preliminary data.</text>
</comment>
<protein>
    <submittedName>
        <fullName evidence="9">Integral membrane protein (Pth11)</fullName>
    </submittedName>
</protein>
<dbReference type="OrthoDB" id="10017208at2759"/>
<feature type="transmembrane region" description="Helical" evidence="7">
    <location>
        <begin position="52"/>
        <end position="75"/>
    </location>
</feature>
<feature type="transmembrane region" description="Helical" evidence="7">
    <location>
        <begin position="20"/>
        <end position="40"/>
    </location>
</feature>
<dbReference type="GeneID" id="26802483"/>
<comment type="subcellular location">
    <subcellularLocation>
        <location evidence="1">Membrane</location>
        <topology evidence="1">Multi-pass membrane protein</topology>
    </subcellularLocation>
</comment>
<dbReference type="InterPro" id="IPR052337">
    <property type="entry name" value="SAT4-like"/>
</dbReference>